<evidence type="ECO:0000313" key="2">
    <source>
        <dbReference type="Proteomes" id="UP000694386"/>
    </source>
</evidence>
<dbReference type="AlphaFoldDB" id="A0A8C2MH25"/>
<evidence type="ECO:0000313" key="1">
    <source>
        <dbReference type="Ensembl" id="ENSCGRP00001018961.1"/>
    </source>
</evidence>
<dbReference type="Proteomes" id="UP000694386">
    <property type="component" value="Unplaced"/>
</dbReference>
<reference evidence="1" key="1">
    <citation type="submission" date="2025-08" db="UniProtKB">
        <authorList>
            <consortium name="Ensembl"/>
        </authorList>
    </citation>
    <scope>IDENTIFICATION</scope>
</reference>
<accession>A0A8C2MH25</accession>
<dbReference type="Ensembl" id="ENSCGRT00001023205.1">
    <property type="protein sequence ID" value="ENSCGRP00001018961.1"/>
    <property type="gene ID" value="ENSCGRG00001018548.1"/>
</dbReference>
<name>A0A8C2MH25_CRIGR</name>
<sequence>QRHGQRDHQLSPRLVVLRLAAAVVHRVGQREAQPVIRAPGVQAQQLPLHLQFRLLGRAQQRQLDGDHQLVRHRARGGVARAAVILQVHVVALHHRAPRLRGLRRLLRLGCPGSRGCLRASRALRRFGVAVRVRVLVLAFLRSSLTPNCCSTASRAVASSIARNRSWPRASARASGWKTTS</sequence>
<protein>
    <submittedName>
        <fullName evidence="1">Uncharacterized protein</fullName>
    </submittedName>
</protein>
<proteinExistence type="predicted"/>
<organism evidence="1 2">
    <name type="scientific">Cricetulus griseus</name>
    <name type="common">Chinese hamster</name>
    <name type="synonym">Cricetulus barabensis griseus</name>
    <dbReference type="NCBI Taxonomy" id="10029"/>
    <lineage>
        <taxon>Eukaryota</taxon>
        <taxon>Metazoa</taxon>
        <taxon>Chordata</taxon>
        <taxon>Craniata</taxon>
        <taxon>Vertebrata</taxon>
        <taxon>Euteleostomi</taxon>
        <taxon>Mammalia</taxon>
        <taxon>Eutheria</taxon>
        <taxon>Euarchontoglires</taxon>
        <taxon>Glires</taxon>
        <taxon>Rodentia</taxon>
        <taxon>Myomorpha</taxon>
        <taxon>Muroidea</taxon>
        <taxon>Cricetidae</taxon>
        <taxon>Cricetinae</taxon>
        <taxon>Cricetulus</taxon>
    </lineage>
</organism>
<reference evidence="1" key="2">
    <citation type="submission" date="2025-09" db="UniProtKB">
        <authorList>
            <consortium name="Ensembl"/>
        </authorList>
    </citation>
    <scope>IDENTIFICATION</scope>
</reference>